<keyword evidence="1" id="KW-0812">Transmembrane</keyword>
<accession>A0ABR9R1X2</accession>
<dbReference type="EMBL" id="JADCKC010000001">
    <property type="protein sequence ID" value="MBE5037104.1"/>
    <property type="molecule type" value="Genomic_DNA"/>
</dbReference>
<gene>
    <name evidence="2" type="ORF">INF35_04820</name>
</gene>
<evidence type="ECO:0000313" key="3">
    <source>
        <dbReference type="Proteomes" id="UP000768567"/>
    </source>
</evidence>
<keyword evidence="1" id="KW-0472">Membrane</keyword>
<evidence type="ECO:0008006" key="4">
    <source>
        <dbReference type="Google" id="ProtNLM"/>
    </source>
</evidence>
<keyword evidence="3" id="KW-1185">Reference proteome</keyword>
<organism evidence="2 3">
    <name type="scientific">Gemmiger gallinarum</name>
    <dbReference type="NCBI Taxonomy" id="2779354"/>
    <lineage>
        <taxon>Bacteria</taxon>
        <taxon>Bacillati</taxon>
        <taxon>Bacillota</taxon>
        <taxon>Clostridia</taxon>
        <taxon>Eubacteriales</taxon>
        <taxon>Gemmiger</taxon>
    </lineage>
</organism>
<name>A0ABR9R1X2_9FIRM</name>
<comment type="caution">
    <text evidence="2">The sequence shown here is derived from an EMBL/GenBank/DDBJ whole genome shotgun (WGS) entry which is preliminary data.</text>
</comment>
<evidence type="ECO:0000256" key="1">
    <source>
        <dbReference type="SAM" id="Phobius"/>
    </source>
</evidence>
<proteinExistence type="predicted"/>
<keyword evidence="1" id="KW-1133">Transmembrane helix</keyword>
<sequence length="201" mass="23657">MYTYVFFYLFIAADFLPIFVLFVQFRQLIHFVCRMVRQFFFGTHSPLAFTAQQISKVFTPTLFADFSFAVFFSHPTVFSLSQTGSSLFREPCSPNQRKIYYIYLLFQRAGHIQQIPGNLFLCIADILYTGSFQQKWFFRVFIKHNFSIMVVCQAGTFALDRSGSFFTGFIKESFFFFLSSRCVFMHWIFLFFSTCLPGHCI</sequence>
<dbReference type="Proteomes" id="UP000768567">
    <property type="component" value="Unassembled WGS sequence"/>
</dbReference>
<protein>
    <recommendedName>
        <fullName evidence="4">Secreted protein</fullName>
    </recommendedName>
</protein>
<reference evidence="2 3" key="1">
    <citation type="submission" date="2020-10" db="EMBL/GenBank/DDBJ databases">
        <title>ChiBAC.</title>
        <authorList>
            <person name="Zenner C."/>
            <person name="Hitch T.C.A."/>
            <person name="Clavel T."/>
        </authorList>
    </citation>
    <scope>NUCLEOTIDE SEQUENCE [LARGE SCALE GENOMIC DNA]</scope>
    <source>
        <strain evidence="2 3">DSM 109015</strain>
    </source>
</reference>
<evidence type="ECO:0000313" key="2">
    <source>
        <dbReference type="EMBL" id="MBE5037104.1"/>
    </source>
</evidence>
<feature type="transmembrane region" description="Helical" evidence="1">
    <location>
        <begin position="6"/>
        <end position="25"/>
    </location>
</feature>
<feature type="transmembrane region" description="Helical" evidence="1">
    <location>
        <begin position="174"/>
        <end position="192"/>
    </location>
</feature>